<dbReference type="OrthoDB" id="29879at2759"/>
<comment type="subcellular location">
    <subcellularLocation>
        <location evidence="1">Membrane</location>
        <topology evidence="1">Multi-pass membrane protein</topology>
    </subcellularLocation>
</comment>
<dbReference type="AlphaFoldDB" id="A0A1L9PYF9"/>
<keyword evidence="4 7" id="KW-1133">Transmembrane helix</keyword>
<dbReference type="GeneID" id="63733678"/>
<dbReference type="STRING" id="1036611.A0A1L9PYF9"/>
<dbReference type="GO" id="GO:0010961">
    <property type="term" value="P:intracellular magnesium ion homeostasis"/>
    <property type="evidence" value="ECO:0007669"/>
    <property type="project" value="TreeGrafter"/>
</dbReference>
<dbReference type="RefSeq" id="XP_040672267.1">
    <property type="nucleotide sequence ID" value="XM_040818167.1"/>
</dbReference>
<dbReference type="SUPFAM" id="SSF143865">
    <property type="entry name" value="CorA soluble domain-like"/>
    <property type="match status" value="1"/>
</dbReference>
<dbReference type="Proteomes" id="UP000184073">
    <property type="component" value="Unassembled WGS sequence"/>
</dbReference>
<feature type="region of interest" description="Disordered" evidence="6">
    <location>
        <begin position="1"/>
        <end position="33"/>
    </location>
</feature>
<dbReference type="PANTHER" id="PTHR21535:SF94">
    <property type="entry name" value="CORA FAMILY METAL ION TRANSPORTER (EUROFUNG)"/>
    <property type="match status" value="1"/>
</dbReference>
<evidence type="ECO:0000256" key="4">
    <source>
        <dbReference type="ARBA" id="ARBA00022989"/>
    </source>
</evidence>
<dbReference type="Gene3D" id="3.30.460.20">
    <property type="entry name" value="CorA soluble domain-like"/>
    <property type="match status" value="1"/>
</dbReference>
<dbReference type="InterPro" id="IPR045861">
    <property type="entry name" value="CorA_cytoplasmic_dom"/>
</dbReference>
<dbReference type="Pfam" id="PF01544">
    <property type="entry name" value="CorA"/>
    <property type="match status" value="1"/>
</dbReference>
<name>A0A1L9PYF9_ASPVE</name>
<keyword evidence="9" id="KW-1185">Reference proteome</keyword>
<evidence type="ECO:0000313" key="8">
    <source>
        <dbReference type="EMBL" id="OJJ06505.1"/>
    </source>
</evidence>
<evidence type="ECO:0000256" key="5">
    <source>
        <dbReference type="ARBA" id="ARBA00023136"/>
    </source>
</evidence>
<dbReference type="GO" id="GO:0015095">
    <property type="term" value="F:magnesium ion transmembrane transporter activity"/>
    <property type="evidence" value="ECO:0007669"/>
    <property type="project" value="InterPro"/>
</dbReference>
<evidence type="ECO:0000256" key="3">
    <source>
        <dbReference type="ARBA" id="ARBA00022692"/>
    </source>
</evidence>
<evidence type="ECO:0000256" key="6">
    <source>
        <dbReference type="SAM" id="MobiDB-lite"/>
    </source>
</evidence>
<accession>A0A1L9PYF9</accession>
<comment type="similarity">
    <text evidence="2">Belongs to the CorA metal ion transporter (MIT) (TC 1.A.35) family.</text>
</comment>
<reference evidence="9" key="1">
    <citation type="journal article" date="2017" name="Genome Biol.">
        <title>Comparative genomics reveals high biological diversity and specific adaptations in the industrially and medically important fungal genus Aspergillus.</title>
        <authorList>
            <person name="de Vries R.P."/>
            <person name="Riley R."/>
            <person name="Wiebenga A."/>
            <person name="Aguilar-Osorio G."/>
            <person name="Amillis S."/>
            <person name="Uchima C.A."/>
            <person name="Anderluh G."/>
            <person name="Asadollahi M."/>
            <person name="Askin M."/>
            <person name="Barry K."/>
            <person name="Battaglia E."/>
            <person name="Bayram O."/>
            <person name="Benocci T."/>
            <person name="Braus-Stromeyer S.A."/>
            <person name="Caldana C."/>
            <person name="Canovas D."/>
            <person name="Cerqueira G.C."/>
            <person name="Chen F."/>
            <person name="Chen W."/>
            <person name="Choi C."/>
            <person name="Clum A."/>
            <person name="Dos Santos R.A."/>
            <person name="Damasio A.R."/>
            <person name="Diallinas G."/>
            <person name="Emri T."/>
            <person name="Fekete E."/>
            <person name="Flipphi M."/>
            <person name="Freyberg S."/>
            <person name="Gallo A."/>
            <person name="Gournas C."/>
            <person name="Habgood R."/>
            <person name="Hainaut M."/>
            <person name="Harispe M.L."/>
            <person name="Henrissat B."/>
            <person name="Hilden K.S."/>
            <person name="Hope R."/>
            <person name="Hossain A."/>
            <person name="Karabika E."/>
            <person name="Karaffa L."/>
            <person name="Karanyi Z."/>
            <person name="Krasevec N."/>
            <person name="Kuo A."/>
            <person name="Kusch H."/>
            <person name="LaButti K."/>
            <person name="Lagendijk E.L."/>
            <person name="Lapidus A."/>
            <person name="Levasseur A."/>
            <person name="Lindquist E."/>
            <person name="Lipzen A."/>
            <person name="Logrieco A.F."/>
            <person name="MacCabe A."/>
            <person name="Maekelae M.R."/>
            <person name="Malavazi I."/>
            <person name="Melin P."/>
            <person name="Meyer V."/>
            <person name="Mielnichuk N."/>
            <person name="Miskei M."/>
            <person name="Molnar A.P."/>
            <person name="Mule G."/>
            <person name="Ngan C.Y."/>
            <person name="Orejas M."/>
            <person name="Orosz E."/>
            <person name="Ouedraogo J.P."/>
            <person name="Overkamp K.M."/>
            <person name="Park H.-S."/>
            <person name="Perrone G."/>
            <person name="Piumi F."/>
            <person name="Punt P.J."/>
            <person name="Ram A.F."/>
            <person name="Ramon A."/>
            <person name="Rauscher S."/>
            <person name="Record E."/>
            <person name="Riano-Pachon D.M."/>
            <person name="Robert V."/>
            <person name="Roehrig J."/>
            <person name="Ruller R."/>
            <person name="Salamov A."/>
            <person name="Salih N.S."/>
            <person name="Samson R.A."/>
            <person name="Sandor E."/>
            <person name="Sanguinetti M."/>
            <person name="Schuetze T."/>
            <person name="Sepcic K."/>
            <person name="Shelest E."/>
            <person name="Sherlock G."/>
            <person name="Sophianopoulou V."/>
            <person name="Squina F.M."/>
            <person name="Sun H."/>
            <person name="Susca A."/>
            <person name="Todd R.B."/>
            <person name="Tsang A."/>
            <person name="Unkles S.E."/>
            <person name="van de Wiele N."/>
            <person name="van Rossen-Uffink D."/>
            <person name="Oliveira J.V."/>
            <person name="Vesth T.C."/>
            <person name="Visser J."/>
            <person name="Yu J.-H."/>
            <person name="Zhou M."/>
            <person name="Andersen M.R."/>
            <person name="Archer D.B."/>
            <person name="Baker S.E."/>
            <person name="Benoit I."/>
            <person name="Brakhage A.A."/>
            <person name="Braus G.H."/>
            <person name="Fischer R."/>
            <person name="Frisvad J.C."/>
            <person name="Goldman G.H."/>
            <person name="Houbraken J."/>
            <person name="Oakley B."/>
            <person name="Pocsi I."/>
            <person name="Scazzocchio C."/>
            <person name="Seiboth B."/>
            <person name="vanKuyk P.A."/>
            <person name="Wortman J."/>
            <person name="Dyer P.S."/>
            <person name="Grigoriev I.V."/>
        </authorList>
    </citation>
    <scope>NUCLEOTIDE SEQUENCE [LARGE SCALE GENOMIC DNA]</scope>
    <source>
        <strain evidence="9">CBS 583.65</strain>
    </source>
</reference>
<dbReference type="CDD" id="cd12829">
    <property type="entry name" value="Alr1p-like"/>
    <property type="match status" value="1"/>
</dbReference>
<evidence type="ECO:0000256" key="7">
    <source>
        <dbReference type="SAM" id="Phobius"/>
    </source>
</evidence>
<feature type="transmembrane region" description="Helical" evidence="7">
    <location>
        <begin position="319"/>
        <end position="344"/>
    </location>
</feature>
<protein>
    <recommendedName>
        <fullName evidence="10">CorA family metal ion transporter</fullName>
    </recommendedName>
</protein>
<evidence type="ECO:0000256" key="1">
    <source>
        <dbReference type="ARBA" id="ARBA00004141"/>
    </source>
</evidence>
<dbReference type="EMBL" id="KV878135">
    <property type="protein sequence ID" value="OJJ06505.1"/>
    <property type="molecule type" value="Genomic_DNA"/>
</dbReference>
<dbReference type="InterPro" id="IPR002523">
    <property type="entry name" value="MgTranspt_CorA/ZnTranspt_ZntB"/>
</dbReference>
<evidence type="ECO:0008006" key="10">
    <source>
        <dbReference type="Google" id="ProtNLM"/>
    </source>
</evidence>
<dbReference type="Gene3D" id="1.20.58.340">
    <property type="entry name" value="Magnesium transport protein CorA, transmembrane region"/>
    <property type="match status" value="2"/>
</dbReference>
<dbReference type="InterPro" id="IPR045863">
    <property type="entry name" value="CorA_TM1_TM2"/>
</dbReference>
<dbReference type="PANTHER" id="PTHR21535">
    <property type="entry name" value="MAGNESIUM AND COBALT TRANSPORT PROTEIN/MITOCHONDRIAL IMPORT INNER MEMBRANE TRANSLOCASE SUBUNIT TIM8"/>
    <property type="match status" value="1"/>
</dbReference>
<keyword evidence="3 7" id="KW-0812">Transmembrane</keyword>
<sequence>MKPFKLPWRVGPRSAKDTRSITNEKESQDYRPSEPTHFNFFSSQLDSCVEASTIDGLKALYDPLCPLLEDGTYPGLWWLDVTAPSEDDIETLSRIFNLHPLTTEDIKIRENREKIEAFGPYYFLSLRPALRVETYVGARTSTVNVYAVVFRNGVLSFSMEGNPHVGHVRNRIREHQSHLSLTSDWICYALIDDIVDGFAPFINQVESGVETMEDSVSITRPDDIGLALQQIYKSRKEVLHIRQLLNDKTDVIRCFARHCEAFGASLSQVTLYLSDIQDHVLTMIANLDAAEQMLSRGQSKYLSQLSFDSTRMRNQIMHALGRLTMIAGIIVPCQFVTGLFGMNVTVPGEDKKTLDGWFSILGIILALILLFITIARKLRFL</sequence>
<dbReference type="VEuPathDB" id="FungiDB:ASPVEDRAFT_87804"/>
<organism evidence="8 9">
    <name type="scientific">Aspergillus versicolor CBS 583.65</name>
    <dbReference type="NCBI Taxonomy" id="1036611"/>
    <lineage>
        <taxon>Eukaryota</taxon>
        <taxon>Fungi</taxon>
        <taxon>Dikarya</taxon>
        <taxon>Ascomycota</taxon>
        <taxon>Pezizomycotina</taxon>
        <taxon>Eurotiomycetes</taxon>
        <taxon>Eurotiomycetidae</taxon>
        <taxon>Eurotiales</taxon>
        <taxon>Aspergillaceae</taxon>
        <taxon>Aspergillus</taxon>
        <taxon>Aspergillus subgen. Nidulantes</taxon>
    </lineage>
</organism>
<feature type="transmembrane region" description="Helical" evidence="7">
    <location>
        <begin position="356"/>
        <end position="375"/>
    </location>
</feature>
<gene>
    <name evidence="8" type="ORF">ASPVEDRAFT_87804</name>
</gene>
<keyword evidence="5 7" id="KW-0472">Membrane</keyword>
<dbReference type="GO" id="GO:0005886">
    <property type="term" value="C:plasma membrane"/>
    <property type="evidence" value="ECO:0007669"/>
    <property type="project" value="TreeGrafter"/>
</dbReference>
<dbReference type="FunFam" id="1.20.58.340:FF:000027">
    <property type="entry name" value="CorA family metal ion transporter (Eurofung)"/>
    <property type="match status" value="1"/>
</dbReference>
<dbReference type="InterPro" id="IPR044089">
    <property type="entry name" value="Alr1-like"/>
</dbReference>
<feature type="compositionally biased region" description="Basic and acidic residues" evidence="6">
    <location>
        <begin position="14"/>
        <end position="33"/>
    </location>
</feature>
<evidence type="ECO:0000256" key="2">
    <source>
        <dbReference type="ARBA" id="ARBA00009765"/>
    </source>
</evidence>
<evidence type="ECO:0000313" key="9">
    <source>
        <dbReference type="Proteomes" id="UP000184073"/>
    </source>
</evidence>
<proteinExistence type="inferred from homology"/>
<dbReference type="SUPFAM" id="SSF144083">
    <property type="entry name" value="Magnesium transport protein CorA, transmembrane region"/>
    <property type="match status" value="1"/>
</dbReference>